<evidence type="ECO:0000313" key="4">
    <source>
        <dbReference type="Proteomes" id="UP000241803"/>
    </source>
</evidence>
<dbReference type="InterPro" id="IPR012495">
    <property type="entry name" value="TadE-like_dom"/>
</dbReference>
<keyword evidence="1" id="KW-0472">Membrane</keyword>
<proteinExistence type="predicted"/>
<keyword evidence="4" id="KW-1185">Reference proteome</keyword>
<feature type="domain" description="TadE-like" evidence="2">
    <location>
        <begin position="9"/>
        <end position="51"/>
    </location>
</feature>
<gene>
    <name evidence="3" type="ORF">C9J47_18560</name>
</gene>
<dbReference type="Proteomes" id="UP000241803">
    <property type="component" value="Unassembled WGS sequence"/>
</dbReference>
<evidence type="ECO:0000259" key="2">
    <source>
        <dbReference type="Pfam" id="PF07811"/>
    </source>
</evidence>
<organism evidence="3 4">
    <name type="scientific">Photobacterium indicum</name>
    <dbReference type="NCBI Taxonomy" id="81447"/>
    <lineage>
        <taxon>Bacteria</taxon>
        <taxon>Pseudomonadati</taxon>
        <taxon>Pseudomonadota</taxon>
        <taxon>Gammaproteobacteria</taxon>
        <taxon>Vibrionales</taxon>
        <taxon>Vibrionaceae</taxon>
        <taxon>Photobacterium</taxon>
    </lineage>
</organism>
<dbReference type="EMBL" id="PYOC01000007">
    <property type="protein sequence ID" value="PSV45306.1"/>
    <property type="molecule type" value="Genomic_DNA"/>
</dbReference>
<sequence>MKRIRVQQGLAMVEFTIILPVLLILLLSILELGRAFYQYSELEKLSRDSTRYLANVIASGTTGVYSLTDSQVTQASNLIVYGTIGVGNDSLLPLLTTNHVSVTLDNNYVQVEVAYPFQPVLSVLPNFFSGDDTSLNFTMTSSYTMRVL</sequence>
<dbReference type="Pfam" id="PF07811">
    <property type="entry name" value="TadE"/>
    <property type="match status" value="1"/>
</dbReference>
<dbReference type="AlphaFoldDB" id="A0A2T3L5Y3"/>
<name>A0A2T3L5Y3_9GAMM</name>
<comment type="caution">
    <text evidence="3">The sequence shown here is derived from an EMBL/GenBank/DDBJ whole genome shotgun (WGS) entry which is preliminary data.</text>
</comment>
<protein>
    <recommendedName>
        <fullName evidence="2">TadE-like domain-containing protein</fullName>
    </recommendedName>
</protein>
<keyword evidence="1" id="KW-0812">Transmembrane</keyword>
<evidence type="ECO:0000313" key="3">
    <source>
        <dbReference type="EMBL" id="PSV45306.1"/>
    </source>
</evidence>
<dbReference type="RefSeq" id="WP_107254822.1">
    <property type="nucleotide sequence ID" value="NZ_PYOC01000007.1"/>
</dbReference>
<feature type="transmembrane region" description="Helical" evidence="1">
    <location>
        <begin position="12"/>
        <end position="37"/>
    </location>
</feature>
<keyword evidence="1" id="KW-1133">Transmembrane helix</keyword>
<accession>A0A2T3L5Y3</accession>
<reference evidence="3 4" key="1">
    <citation type="submission" date="2018-03" db="EMBL/GenBank/DDBJ databases">
        <title>Whole genome sequencing of Histamine producing bacteria.</title>
        <authorList>
            <person name="Butler K."/>
        </authorList>
    </citation>
    <scope>NUCLEOTIDE SEQUENCE [LARGE SCALE GENOMIC DNA]</scope>
    <source>
        <strain evidence="3 4">ATCC 19614</strain>
    </source>
</reference>
<evidence type="ECO:0000256" key="1">
    <source>
        <dbReference type="SAM" id="Phobius"/>
    </source>
</evidence>